<reference evidence="3" key="1">
    <citation type="submission" date="2021-03" db="EMBL/GenBank/DDBJ databases">
        <authorList>
            <person name="So Y."/>
        </authorList>
    </citation>
    <scope>NUCLEOTIDE SEQUENCE</scope>
    <source>
        <strain evidence="3">SG15</strain>
    </source>
</reference>
<evidence type="ECO:0000313" key="3">
    <source>
        <dbReference type="EMBL" id="MBP0495487.1"/>
    </source>
</evidence>
<dbReference type="PANTHER" id="PTHR42928:SF5">
    <property type="entry name" value="BLR1237 PROTEIN"/>
    <property type="match status" value="1"/>
</dbReference>
<proteinExistence type="inferred from homology"/>
<dbReference type="SUPFAM" id="SSF53850">
    <property type="entry name" value="Periplasmic binding protein-like II"/>
    <property type="match status" value="1"/>
</dbReference>
<dbReference type="Gene3D" id="3.40.190.150">
    <property type="entry name" value="Bordetella uptake gene, domain 1"/>
    <property type="match status" value="1"/>
</dbReference>
<accession>A0A940N7G0</accession>
<dbReference type="EMBL" id="JAGIZA010000017">
    <property type="protein sequence ID" value="MBP0495487.1"/>
    <property type="molecule type" value="Genomic_DNA"/>
</dbReference>
<dbReference type="PANTHER" id="PTHR42928">
    <property type="entry name" value="TRICARBOXYLATE-BINDING PROTEIN"/>
    <property type="match status" value="1"/>
</dbReference>
<keyword evidence="4" id="KW-1185">Reference proteome</keyword>
<dbReference type="Pfam" id="PF03401">
    <property type="entry name" value="TctC"/>
    <property type="match status" value="1"/>
</dbReference>
<dbReference type="RefSeq" id="WP_209376282.1">
    <property type="nucleotide sequence ID" value="NZ_JAGIZA010000017.1"/>
</dbReference>
<sequence length="328" mass="35126">MNVTRRALAASVAALAAPALPRPALAQGSNWPRERPVTVIVPHAPGGGVDQMVRMIAPHVQQQVPDLRIVVENRPGAASQLGTEVAYNARPDGYTLCASVMPTLMSMPLERRVRYDAKRFVYIANVVEDPGGLWVNANSRFPTLAAMLEAAKASTGAVSVGTTGIGSDDHLLIAQLQQMAPGTEFNHVPFNGFAPVQTALIGGHIDVGCFNMTEGLPGLRDGRLRALGIGAAERIPVMKDVPTFKEQSFDLVAGSQRGIIAPPGLPDEIRDRLVAAFGAAMSSPGFRADAARVDLPVVPVLGEDFRKQVMSAEVYLDRLWEKAPWRND</sequence>
<dbReference type="InterPro" id="IPR005064">
    <property type="entry name" value="BUG"/>
</dbReference>
<dbReference type="Proteomes" id="UP000677537">
    <property type="component" value="Unassembled WGS sequence"/>
</dbReference>
<comment type="similarity">
    <text evidence="1">Belongs to the UPF0065 (bug) family.</text>
</comment>
<evidence type="ECO:0000313" key="4">
    <source>
        <dbReference type="Proteomes" id="UP000677537"/>
    </source>
</evidence>
<gene>
    <name evidence="3" type="ORF">J5Y10_22065</name>
</gene>
<feature type="chain" id="PRO_5038004335" evidence="2">
    <location>
        <begin position="27"/>
        <end position="328"/>
    </location>
</feature>
<organism evidence="3 4">
    <name type="scientific">Roseomonas indoligenes</name>
    <dbReference type="NCBI Taxonomy" id="2820811"/>
    <lineage>
        <taxon>Bacteria</taxon>
        <taxon>Pseudomonadati</taxon>
        <taxon>Pseudomonadota</taxon>
        <taxon>Alphaproteobacteria</taxon>
        <taxon>Acetobacterales</taxon>
        <taxon>Roseomonadaceae</taxon>
        <taxon>Roseomonas</taxon>
    </lineage>
</organism>
<name>A0A940N7G0_9PROT</name>
<comment type="caution">
    <text evidence="3">The sequence shown here is derived from an EMBL/GenBank/DDBJ whole genome shotgun (WGS) entry which is preliminary data.</text>
</comment>
<dbReference type="Gene3D" id="3.40.190.10">
    <property type="entry name" value="Periplasmic binding protein-like II"/>
    <property type="match status" value="1"/>
</dbReference>
<dbReference type="AlphaFoldDB" id="A0A940N7G0"/>
<dbReference type="PIRSF" id="PIRSF017082">
    <property type="entry name" value="YflP"/>
    <property type="match status" value="1"/>
</dbReference>
<evidence type="ECO:0000256" key="1">
    <source>
        <dbReference type="ARBA" id="ARBA00006987"/>
    </source>
</evidence>
<feature type="signal peptide" evidence="2">
    <location>
        <begin position="1"/>
        <end position="26"/>
    </location>
</feature>
<keyword evidence="2" id="KW-0732">Signal</keyword>
<dbReference type="InterPro" id="IPR042100">
    <property type="entry name" value="Bug_dom1"/>
</dbReference>
<dbReference type="CDD" id="cd07012">
    <property type="entry name" value="PBP2_Bug_TTT"/>
    <property type="match status" value="1"/>
</dbReference>
<protein>
    <submittedName>
        <fullName evidence="3">Tripartite tricarboxylate transporter substrate binding protein</fullName>
    </submittedName>
</protein>
<evidence type="ECO:0000256" key="2">
    <source>
        <dbReference type="SAM" id="SignalP"/>
    </source>
</evidence>